<dbReference type="Proteomes" id="UP000448943">
    <property type="component" value="Unassembled WGS sequence"/>
</dbReference>
<evidence type="ECO:0000259" key="1">
    <source>
        <dbReference type="PROSITE" id="PS50943"/>
    </source>
</evidence>
<feature type="domain" description="HTH cro/C1-type" evidence="1">
    <location>
        <begin position="36"/>
        <end position="89"/>
    </location>
</feature>
<dbReference type="PROSITE" id="PS50943">
    <property type="entry name" value="HTH_CROC1"/>
    <property type="match status" value="1"/>
</dbReference>
<dbReference type="CDD" id="cd00093">
    <property type="entry name" value="HTH_XRE"/>
    <property type="match status" value="1"/>
</dbReference>
<sequence length="132" mass="15216">MMKTTILQKPSQKILNKMKEIENREVTKSELIGINIYLIREMKQITQKKLSIESGLSVSSISKVERGKKVSNKTVHKICNYLGYSIKELQTKVIFNSDDTGIEIDIHIKKERKMIDLDPDLLKYFGLKCGEI</sequence>
<organism evidence="2 3">
    <name type="scientific">Chengkuizengella marina</name>
    <dbReference type="NCBI Taxonomy" id="2507566"/>
    <lineage>
        <taxon>Bacteria</taxon>
        <taxon>Bacillati</taxon>
        <taxon>Bacillota</taxon>
        <taxon>Bacilli</taxon>
        <taxon>Bacillales</taxon>
        <taxon>Paenibacillaceae</taxon>
        <taxon>Chengkuizengella</taxon>
    </lineage>
</organism>
<dbReference type="InterPro" id="IPR001387">
    <property type="entry name" value="Cro/C1-type_HTH"/>
</dbReference>
<gene>
    <name evidence="2" type="ORF">ERL59_07150</name>
</gene>
<dbReference type="Pfam" id="PF01381">
    <property type="entry name" value="HTH_3"/>
    <property type="match status" value="1"/>
</dbReference>
<comment type="caution">
    <text evidence="2">The sequence shown here is derived from an EMBL/GenBank/DDBJ whole genome shotgun (WGS) entry which is preliminary data.</text>
</comment>
<name>A0A6N9PYX3_9BACL</name>
<evidence type="ECO:0000313" key="2">
    <source>
        <dbReference type="EMBL" id="NBI28731.1"/>
    </source>
</evidence>
<proteinExistence type="predicted"/>
<dbReference type="Gene3D" id="1.10.260.40">
    <property type="entry name" value="lambda repressor-like DNA-binding domains"/>
    <property type="match status" value="1"/>
</dbReference>
<keyword evidence="3" id="KW-1185">Reference proteome</keyword>
<dbReference type="GO" id="GO:0003677">
    <property type="term" value="F:DNA binding"/>
    <property type="evidence" value="ECO:0007669"/>
    <property type="project" value="InterPro"/>
</dbReference>
<dbReference type="SUPFAM" id="SSF47413">
    <property type="entry name" value="lambda repressor-like DNA-binding domains"/>
    <property type="match status" value="1"/>
</dbReference>
<reference evidence="2 3" key="1">
    <citation type="submission" date="2019-01" db="EMBL/GenBank/DDBJ databases">
        <title>Chengkuizengella sp. nov., isolated from deep-sea sediment of East Pacific Ocean.</title>
        <authorList>
            <person name="Yang J."/>
            <person name="Lai Q."/>
            <person name="Shao Z."/>
        </authorList>
    </citation>
    <scope>NUCLEOTIDE SEQUENCE [LARGE SCALE GENOMIC DNA]</scope>
    <source>
        <strain evidence="2 3">YPA3-1-1</strain>
    </source>
</reference>
<dbReference type="SMART" id="SM00530">
    <property type="entry name" value="HTH_XRE"/>
    <property type="match status" value="1"/>
</dbReference>
<evidence type="ECO:0000313" key="3">
    <source>
        <dbReference type="Proteomes" id="UP000448943"/>
    </source>
</evidence>
<accession>A0A6N9PYX3</accession>
<protein>
    <submittedName>
        <fullName evidence="2">XRE family transcriptional regulator</fullName>
    </submittedName>
</protein>
<dbReference type="EMBL" id="SIJB01000017">
    <property type="protein sequence ID" value="NBI28731.1"/>
    <property type="molecule type" value="Genomic_DNA"/>
</dbReference>
<dbReference type="AlphaFoldDB" id="A0A6N9PYX3"/>
<dbReference type="InterPro" id="IPR010982">
    <property type="entry name" value="Lambda_DNA-bd_dom_sf"/>
</dbReference>